<keyword evidence="2 5" id="KW-0812">Transmembrane</keyword>
<comment type="caution">
    <text evidence="7">The sequence shown here is derived from an EMBL/GenBank/DDBJ whole genome shotgun (WGS) entry which is preliminary data.</text>
</comment>
<dbReference type="Pfam" id="PF07690">
    <property type="entry name" value="MFS_1"/>
    <property type="match status" value="1"/>
</dbReference>
<dbReference type="InterPro" id="IPR020846">
    <property type="entry name" value="MFS_dom"/>
</dbReference>
<feature type="transmembrane region" description="Helical" evidence="5">
    <location>
        <begin position="264"/>
        <end position="287"/>
    </location>
</feature>
<evidence type="ECO:0000256" key="1">
    <source>
        <dbReference type="ARBA" id="ARBA00004141"/>
    </source>
</evidence>
<dbReference type="Gene3D" id="1.20.1250.20">
    <property type="entry name" value="MFS general substrate transporter like domains"/>
    <property type="match status" value="1"/>
</dbReference>
<comment type="subcellular location">
    <subcellularLocation>
        <location evidence="1">Membrane</location>
        <topology evidence="1">Multi-pass membrane protein</topology>
    </subcellularLocation>
</comment>
<feature type="transmembrane region" description="Helical" evidence="5">
    <location>
        <begin position="94"/>
        <end position="112"/>
    </location>
</feature>
<feature type="transmembrane region" description="Helical" evidence="5">
    <location>
        <begin position="181"/>
        <end position="202"/>
    </location>
</feature>
<evidence type="ECO:0000259" key="6">
    <source>
        <dbReference type="PROSITE" id="PS50850"/>
    </source>
</evidence>
<feature type="transmembrane region" description="Helical" evidence="5">
    <location>
        <begin position="118"/>
        <end position="140"/>
    </location>
</feature>
<feature type="transmembrane region" description="Helical" evidence="5">
    <location>
        <begin position="27"/>
        <end position="48"/>
    </location>
</feature>
<evidence type="ECO:0000313" key="7">
    <source>
        <dbReference type="EMBL" id="TIX50505.1"/>
    </source>
</evidence>
<organism evidence="7 8">
    <name type="scientific">Alteraurantiacibacter aquimixticola</name>
    <dbReference type="NCBI Taxonomy" id="2489173"/>
    <lineage>
        <taxon>Bacteria</taxon>
        <taxon>Pseudomonadati</taxon>
        <taxon>Pseudomonadota</taxon>
        <taxon>Alphaproteobacteria</taxon>
        <taxon>Sphingomonadales</taxon>
        <taxon>Erythrobacteraceae</taxon>
        <taxon>Alteraurantiacibacter</taxon>
    </lineage>
</organism>
<dbReference type="GO" id="GO:0005886">
    <property type="term" value="C:plasma membrane"/>
    <property type="evidence" value="ECO:0007669"/>
    <property type="project" value="TreeGrafter"/>
</dbReference>
<dbReference type="PANTHER" id="PTHR23508">
    <property type="entry name" value="CARBOXYLIC ACID TRANSPORTER PROTEIN HOMOLOG"/>
    <property type="match status" value="1"/>
</dbReference>
<name>A0A4T3F2H9_9SPHN</name>
<keyword evidence="3 5" id="KW-1133">Transmembrane helix</keyword>
<accession>A0A4T3F2H9</accession>
<feature type="transmembrane region" description="Helical" evidence="5">
    <location>
        <begin position="327"/>
        <end position="345"/>
    </location>
</feature>
<dbReference type="Proteomes" id="UP000309389">
    <property type="component" value="Unassembled WGS sequence"/>
</dbReference>
<feature type="transmembrane region" description="Helical" evidence="5">
    <location>
        <begin position="351"/>
        <end position="369"/>
    </location>
</feature>
<dbReference type="EMBL" id="SSHH01000002">
    <property type="protein sequence ID" value="TIX50505.1"/>
    <property type="molecule type" value="Genomic_DNA"/>
</dbReference>
<feature type="transmembrane region" description="Helical" evidence="5">
    <location>
        <begin position="152"/>
        <end position="175"/>
    </location>
</feature>
<evidence type="ECO:0000256" key="4">
    <source>
        <dbReference type="ARBA" id="ARBA00023136"/>
    </source>
</evidence>
<evidence type="ECO:0000256" key="5">
    <source>
        <dbReference type="SAM" id="Phobius"/>
    </source>
</evidence>
<proteinExistence type="predicted"/>
<gene>
    <name evidence="7" type="ORF">E5222_09560</name>
</gene>
<reference evidence="7 8" key="1">
    <citation type="submission" date="2019-04" db="EMBL/GenBank/DDBJ databases">
        <title>Altererythrobacter aquimixticola sp. nov., isolated from sediment of junction between the ocean and a freshwater spring.</title>
        <authorList>
            <person name="Yoon J.-H."/>
        </authorList>
    </citation>
    <scope>NUCLEOTIDE SEQUENCE [LARGE SCALE GENOMIC DNA]</scope>
    <source>
        <strain evidence="7 8">SSKS-13</strain>
    </source>
</reference>
<feature type="transmembrane region" description="Helical" evidence="5">
    <location>
        <begin position="390"/>
        <end position="414"/>
    </location>
</feature>
<evidence type="ECO:0000313" key="8">
    <source>
        <dbReference type="Proteomes" id="UP000309389"/>
    </source>
</evidence>
<dbReference type="PROSITE" id="PS50850">
    <property type="entry name" value="MFS"/>
    <property type="match status" value="1"/>
</dbReference>
<dbReference type="InterPro" id="IPR036259">
    <property type="entry name" value="MFS_trans_sf"/>
</dbReference>
<evidence type="ECO:0000256" key="3">
    <source>
        <dbReference type="ARBA" id="ARBA00022989"/>
    </source>
</evidence>
<dbReference type="RefSeq" id="WP_136693525.1">
    <property type="nucleotide sequence ID" value="NZ_SSHH01000002.1"/>
</dbReference>
<feature type="transmembrane region" description="Helical" evidence="5">
    <location>
        <begin position="299"/>
        <end position="320"/>
    </location>
</feature>
<dbReference type="InterPro" id="IPR011701">
    <property type="entry name" value="MFS"/>
</dbReference>
<dbReference type="SUPFAM" id="SSF103473">
    <property type="entry name" value="MFS general substrate transporter"/>
    <property type="match status" value="1"/>
</dbReference>
<keyword evidence="4 5" id="KW-0472">Membrane</keyword>
<feature type="domain" description="Major facilitator superfamily (MFS) profile" evidence="6">
    <location>
        <begin position="29"/>
        <end position="444"/>
    </location>
</feature>
<dbReference type="GO" id="GO:0046943">
    <property type="term" value="F:carboxylic acid transmembrane transporter activity"/>
    <property type="evidence" value="ECO:0007669"/>
    <property type="project" value="TreeGrafter"/>
</dbReference>
<dbReference type="PANTHER" id="PTHR23508:SF10">
    <property type="entry name" value="CARBOXYLIC ACID TRANSPORTER PROTEIN HOMOLOG"/>
    <property type="match status" value="1"/>
</dbReference>
<evidence type="ECO:0000256" key="2">
    <source>
        <dbReference type="ARBA" id="ARBA00022692"/>
    </source>
</evidence>
<keyword evidence="8" id="KW-1185">Reference proteome</keyword>
<feature type="transmembrane region" description="Helical" evidence="5">
    <location>
        <begin position="68"/>
        <end position="87"/>
    </location>
</feature>
<feature type="transmembrane region" description="Helical" evidence="5">
    <location>
        <begin position="420"/>
        <end position="442"/>
    </location>
</feature>
<sequence>MAASAAADGRFDVAAFIDDRPIGAREIFTLIVCSIVLFMDGFDMYFLGKILPAIAEGLGGESVDMRPVVTNQQWGMLVGAIIIPPLADRIGRKPVLALCLAMFGTLTLWAAWSTGFTMLAVLRGIAGIFFSAMLPVGLAIISEATPRRRRALFMSIALVCFSGGNLGSGFMVTLLLEDHGWEIFFIIGGIVPLAAMLLLLVIPESLAFRVNRNPADPRIPMMLRRLDPQLQLTGSELFHMGDQEEVERLGPLAMFGPRFRLQTILLFAICFFSLGNIALLANWLATFMLELRDVPLTDFAFYMIIGYFGGAAGTLCMGWLMDRINPYKVLAVYFVVDAIAIAMIGQVDTQVAIVLIAALVVWNFCQVGGQTGINNLATLGYPPEMRSSGIGWAGAMGRFGGVIFPALGGMALAASLSLETIMFAAAVPAILIAILITVLGVVNKGRISATEVPRGASPQPAE</sequence>
<dbReference type="OrthoDB" id="9800416at2"/>
<protein>
    <submittedName>
        <fullName evidence="7">MFS transporter</fullName>
    </submittedName>
</protein>
<dbReference type="AlphaFoldDB" id="A0A4T3F2H9"/>